<dbReference type="GO" id="GO:0009288">
    <property type="term" value="C:bacterial-type flagellum"/>
    <property type="evidence" value="ECO:0007669"/>
    <property type="project" value="UniProtKB-SubCell"/>
</dbReference>
<dbReference type="InterPro" id="IPR001029">
    <property type="entry name" value="Flagellin_N"/>
</dbReference>
<keyword evidence="3 4" id="KW-0975">Bacterial flagellum</keyword>
<comment type="subcellular location">
    <subcellularLocation>
        <location evidence="4">Secreted</location>
    </subcellularLocation>
    <subcellularLocation>
        <location evidence="4">Bacterial flagellum</location>
    </subcellularLocation>
</comment>
<proteinExistence type="inferred from homology"/>
<evidence type="ECO:0000259" key="5">
    <source>
        <dbReference type="Pfam" id="PF00669"/>
    </source>
</evidence>
<evidence type="ECO:0000256" key="1">
    <source>
        <dbReference type="ARBA" id="ARBA00005709"/>
    </source>
</evidence>
<dbReference type="AlphaFoldDB" id="A0A6L9EJH1"/>
<comment type="function">
    <text evidence="4">Flagellin is the subunit protein which polymerizes to form the filaments of bacterial flagella.</text>
</comment>
<evidence type="ECO:0000256" key="3">
    <source>
        <dbReference type="ARBA" id="ARBA00023143"/>
    </source>
</evidence>
<protein>
    <recommendedName>
        <fullName evidence="2 4">Flagellin</fullName>
    </recommendedName>
</protein>
<accession>A0A6L9EJH1</accession>
<evidence type="ECO:0000313" key="7">
    <source>
        <dbReference type="EMBL" id="NAS16464.1"/>
    </source>
</evidence>
<evidence type="ECO:0000313" key="8">
    <source>
        <dbReference type="Proteomes" id="UP000474042"/>
    </source>
</evidence>
<dbReference type="Proteomes" id="UP000474042">
    <property type="component" value="Unassembled WGS sequence"/>
</dbReference>
<dbReference type="Gene3D" id="1.20.1330.10">
    <property type="entry name" value="f41 fragment of flagellin, N-terminal domain"/>
    <property type="match status" value="1"/>
</dbReference>
<organism evidence="7 8">
    <name type="scientific">Clostridium butyricum</name>
    <dbReference type="NCBI Taxonomy" id="1492"/>
    <lineage>
        <taxon>Bacteria</taxon>
        <taxon>Bacillati</taxon>
        <taxon>Bacillota</taxon>
        <taxon>Clostridia</taxon>
        <taxon>Eubacteriales</taxon>
        <taxon>Clostridiaceae</taxon>
        <taxon>Clostridium</taxon>
    </lineage>
</organism>
<gene>
    <name evidence="7" type="ORF">GND98_000900</name>
</gene>
<comment type="similarity">
    <text evidence="1 4">Belongs to the bacterial flagellin family.</text>
</comment>
<dbReference type="RefSeq" id="WP_058141748.1">
    <property type="nucleotide sequence ID" value="NZ_BTGE01000007.1"/>
</dbReference>
<dbReference type="KEGG" id="cbut:ATN24_04950"/>
<keyword evidence="4" id="KW-0964">Secreted</keyword>
<reference evidence="7 8" key="1">
    <citation type="submission" date="2020-01" db="EMBL/GenBank/DDBJ databases">
        <title>Genome sequence of a 1,3-propanediol producer, Clostridium butyricum S3.</title>
        <authorList>
            <person name="Zhou J."/>
        </authorList>
    </citation>
    <scope>NUCLEOTIDE SEQUENCE [LARGE SCALE GENOMIC DNA]</scope>
    <source>
        <strain evidence="7 8">S3</strain>
    </source>
</reference>
<feature type="domain" description="Flagellin C-terminal" evidence="6">
    <location>
        <begin position="186"/>
        <end position="271"/>
    </location>
</feature>
<name>A0A6L9EJH1_CLOBU</name>
<dbReference type="Pfam" id="PF00700">
    <property type="entry name" value="Flagellin_C"/>
    <property type="match status" value="1"/>
</dbReference>
<keyword evidence="7" id="KW-0282">Flagellum</keyword>
<dbReference type="SUPFAM" id="SSF64518">
    <property type="entry name" value="Phase 1 flagellin"/>
    <property type="match status" value="1"/>
</dbReference>
<dbReference type="GO" id="GO:0005198">
    <property type="term" value="F:structural molecule activity"/>
    <property type="evidence" value="ECO:0007669"/>
    <property type="project" value="UniProtKB-UniRule"/>
</dbReference>
<comment type="caution">
    <text evidence="7">The sequence shown here is derived from an EMBL/GenBank/DDBJ whole genome shotgun (WGS) entry which is preliminary data.</text>
</comment>
<dbReference type="InterPro" id="IPR046358">
    <property type="entry name" value="Flagellin_C"/>
</dbReference>
<dbReference type="PANTHER" id="PTHR42792">
    <property type="entry name" value="FLAGELLIN"/>
    <property type="match status" value="1"/>
</dbReference>
<keyword evidence="7" id="KW-0969">Cilium</keyword>
<evidence type="ECO:0000256" key="4">
    <source>
        <dbReference type="RuleBase" id="RU362073"/>
    </source>
</evidence>
<dbReference type="OrthoDB" id="9796789at2"/>
<sequence>MRLNKNMFSLNIYRTYSNNISKGSKALNNISTGMKINSAKDNPSKVGQNENLKITLLSSKKAEQNIQDTNSMIQTFDGSMQEMNDMLSRMRELTVQASNGALSSDDVSAVQDEIDSLRDGIKDIVNNTEFNGIGMSDESVTGFDANYKKSIIGALGDESVEIPYYNLSVENLGIDNLDMTKGTENLGAIDNAITMVSRVRGNYGAIQNSLEETAENLSAKNINFQSAQSKIGDADVAKEYLEYSTSQILVQSSISLIAQANNIPQDALQILGNIPR</sequence>
<keyword evidence="7" id="KW-0966">Cell projection</keyword>
<dbReference type="InterPro" id="IPR042187">
    <property type="entry name" value="Flagellin_C_sub2"/>
</dbReference>
<dbReference type="PRINTS" id="PR00207">
    <property type="entry name" value="FLAGELLIN"/>
</dbReference>
<evidence type="ECO:0000256" key="2">
    <source>
        <dbReference type="ARBA" id="ARBA00020110"/>
    </source>
</evidence>
<evidence type="ECO:0000259" key="6">
    <source>
        <dbReference type="Pfam" id="PF00700"/>
    </source>
</evidence>
<dbReference type="EMBL" id="WOFV02000002">
    <property type="protein sequence ID" value="NAS16464.1"/>
    <property type="molecule type" value="Genomic_DNA"/>
</dbReference>
<feature type="domain" description="Flagellin N-terminal" evidence="5">
    <location>
        <begin position="4"/>
        <end position="135"/>
    </location>
</feature>
<dbReference type="PANTHER" id="PTHR42792:SF2">
    <property type="entry name" value="FLAGELLIN"/>
    <property type="match status" value="1"/>
</dbReference>
<dbReference type="Gene3D" id="6.10.10.10">
    <property type="entry name" value="Flagellar export chaperone, C-terminal domain"/>
    <property type="match status" value="1"/>
</dbReference>
<dbReference type="Pfam" id="PF00669">
    <property type="entry name" value="Flagellin_N"/>
    <property type="match status" value="1"/>
</dbReference>
<dbReference type="GO" id="GO:0005576">
    <property type="term" value="C:extracellular region"/>
    <property type="evidence" value="ECO:0007669"/>
    <property type="project" value="UniProtKB-SubCell"/>
</dbReference>
<dbReference type="InterPro" id="IPR001492">
    <property type="entry name" value="Flagellin"/>
</dbReference>